<reference evidence="2 3" key="1">
    <citation type="submission" date="2019-05" db="EMBL/GenBank/DDBJ databases">
        <title>Streptomyces sp. NEAU-C151, a novel actinomycete isolated from soil.</title>
        <authorList>
            <person name="Han L."/>
            <person name="Jiang H."/>
        </authorList>
    </citation>
    <scope>NUCLEOTIDE SEQUENCE [LARGE SCALE GENOMIC DNA]</scope>
    <source>
        <strain evidence="2 3">NEAU-C151</strain>
    </source>
</reference>
<keyword evidence="3" id="KW-1185">Reference proteome</keyword>
<evidence type="ECO:0000313" key="3">
    <source>
        <dbReference type="Proteomes" id="UP000305906"/>
    </source>
</evidence>
<dbReference type="Proteomes" id="UP000305906">
    <property type="component" value="Unassembled WGS sequence"/>
</dbReference>
<feature type="region of interest" description="Disordered" evidence="1">
    <location>
        <begin position="75"/>
        <end position="103"/>
    </location>
</feature>
<dbReference type="AlphaFoldDB" id="A0A5R9FZT3"/>
<evidence type="ECO:0000313" key="2">
    <source>
        <dbReference type="EMBL" id="TLS44905.1"/>
    </source>
</evidence>
<proteinExistence type="predicted"/>
<comment type="caution">
    <text evidence="2">The sequence shown here is derived from an EMBL/GenBank/DDBJ whole genome shotgun (WGS) entry which is preliminary data.</text>
</comment>
<name>A0A5R9FZT3_9ACTN</name>
<protein>
    <submittedName>
        <fullName evidence="2">Uncharacterized protein</fullName>
    </submittedName>
</protein>
<gene>
    <name evidence="2" type="ORF">FE633_17305</name>
</gene>
<accession>A0A5R9FZT3</accession>
<evidence type="ECO:0000256" key="1">
    <source>
        <dbReference type="SAM" id="MobiDB-lite"/>
    </source>
</evidence>
<dbReference type="EMBL" id="VBZC01000017">
    <property type="protein sequence ID" value="TLS44905.1"/>
    <property type="molecule type" value="Genomic_DNA"/>
</dbReference>
<organism evidence="2 3">
    <name type="scientific">Streptomyces montanus</name>
    <dbReference type="NCBI Taxonomy" id="2580423"/>
    <lineage>
        <taxon>Bacteria</taxon>
        <taxon>Bacillati</taxon>
        <taxon>Actinomycetota</taxon>
        <taxon>Actinomycetes</taxon>
        <taxon>Kitasatosporales</taxon>
        <taxon>Streptomycetaceae</taxon>
        <taxon>Streptomyces</taxon>
    </lineage>
</organism>
<dbReference type="RefSeq" id="WP_138046063.1">
    <property type="nucleotide sequence ID" value="NZ_VBZC01000017.1"/>
</dbReference>
<sequence length="103" mass="10952">MTTLPTSITAARNLADALRDGRWDDVPRLNTVWQQADPIGHTLWHAAASAAAETGGEMPNPCEFCASCRERAADADGSCARTWPRRRSPRSGIACSSNPTGAA</sequence>
<feature type="compositionally biased region" description="Polar residues" evidence="1">
    <location>
        <begin position="94"/>
        <end position="103"/>
    </location>
</feature>